<keyword evidence="1" id="KW-1133">Transmembrane helix</keyword>
<dbReference type="WBParaSite" id="EEL_0000304601-mRNA-1">
    <property type="protein sequence ID" value="EEL_0000304601-mRNA-1"/>
    <property type="gene ID" value="EEL_0000304601"/>
</dbReference>
<protein>
    <submittedName>
        <fullName evidence="3">G_PROTEIN_RECEP_F1_2 domain-containing protein</fullName>
    </submittedName>
</protein>
<proteinExistence type="predicted"/>
<evidence type="ECO:0000313" key="3">
    <source>
        <dbReference type="WBParaSite" id="EEL_0000304601-mRNA-1"/>
    </source>
</evidence>
<feature type="transmembrane region" description="Helical" evidence="1">
    <location>
        <begin position="34"/>
        <end position="52"/>
    </location>
</feature>
<organism evidence="2 3">
    <name type="scientific">Elaeophora elaphi</name>
    <dbReference type="NCBI Taxonomy" id="1147741"/>
    <lineage>
        <taxon>Eukaryota</taxon>
        <taxon>Metazoa</taxon>
        <taxon>Ecdysozoa</taxon>
        <taxon>Nematoda</taxon>
        <taxon>Chromadorea</taxon>
        <taxon>Rhabditida</taxon>
        <taxon>Spirurina</taxon>
        <taxon>Spiruromorpha</taxon>
        <taxon>Filarioidea</taxon>
        <taxon>Onchocercidae</taxon>
        <taxon>Elaeophora</taxon>
    </lineage>
</organism>
<name>A0A0R3RNI6_9BILA</name>
<dbReference type="Proteomes" id="UP000050640">
    <property type="component" value="Unplaced"/>
</dbReference>
<feature type="transmembrane region" description="Helical" evidence="1">
    <location>
        <begin position="64"/>
        <end position="85"/>
    </location>
</feature>
<evidence type="ECO:0000313" key="2">
    <source>
        <dbReference type="Proteomes" id="UP000050640"/>
    </source>
</evidence>
<accession>A0A0R3RNI6</accession>
<keyword evidence="1" id="KW-0812">Transmembrane</keyword>
<evidence type="ECO:0000256" key="1">
    <source>
        <dbReference type="SAM" id="Phobius"/>
    </source>
</evidence>
<keyword evidence="2" id="KW-1185">Reference proteome</keyword>
<dbReference type="AlphaFoldDB" id="A0A0R3RNI6"/>
<feature type="transmembrane region" description="Helical" evidence="1">
    <location>
        <begin position="6"/>
        <end position="22"/>
    </location>
</feature>
<keyword evidence="1" id="KW-0472">Membrane</keyword>
<reference evidence="3" key="1">
    <citation type="submission" date="2017-02" db="UniProtKB">
        <authorList>
            <consortium name="WormBaseParasite"/>
        </authorList>
    </citation>
    <scope>IDENTIFICATION</scope>
</reference>
<sequence>MRTLVASLSIPIMVVVIVIMQRKRKAVIADNQTTLFLNMNLLYVVPTINQLVHDRLDTYNEDEMALYGHLLSNLNAYNMVLIFIYRQKNVFKEIAKTFISFYLPKKSITTIKIFENRVASNKVFEVINLS</sequence>